<evidence type="ECO:0000313" key="8">
    <source>
        <dbReference type="Proteomes" id="UP000245207"/>
    </source>
</evidence>
<dbReference type="InterPro" id="IPR045069">
    <property type="entry name" value="MATE_euk"/>
</dbReference>
<dbReference type="Proteomes" id="UP000245207">
    <property type="component" value="Unassembled WGS sequence"/>
</dbReference>
<dbReference type="PANTHER" id="PTHR11206">
    <property type="entry name" value="MULTIDRUG RESISTANCE PROTEIN"/>
    <property type="match status" value="1"/>
</dbReference>
<keyword evidence="3 6" id="KW-0812">Transmembrane</keyword>
<feature type="transmembrane region" description="Helical" evidence="6">
    <location>
        <begin position="144"/>
        <end position="162"/>
    </location>
</feature>
<dbReference type="GO" id="GO:0016020">
    <property type="term" value="C:membrane"/>
    <property type="evidence" value="ECO:0007669"/>
    <property type="project" value="UniProtKB-SubCell"/>
</dbReference>
<feature type="transmembrane region" description="Helical" evidence="6">
    <location>
        <begin position="283"/>
        <end position="302"/>
    </location>
</feature>
<keyword evidence="4 6" id="KW-1133">Transmembrane helix</keyword>
<reference evidence="7 8" key="1">
    <citation type="journal article" date="2018" name="Mol. Plant">
        <title>The genome of Artemisia annua provides insight into the evolution of Asteraceae family and artemisinin biosynthesis.</title>
        <authorList>
            <person name="Shen Q."/>
            <person name="Zhang L."/>
            <person name="Liao Z."/>
            <person name="Wang S."/>
            <person name="Yan T."/>
            <person name="Shi P."/>
            <person name="Liu M."/>
            <person name="Fu X."/>
            <person name="Pan Q."/>
            <person name="Wang Y."/>
            <person name="Lv Z."/>
            <person name="Lu X."/>
            <person name="Zhang F."/>
            <person name="Jiang W."/>
            <person name="Ma Y."/>
            <person name="Chen M."/>
            <person name="Hao X."/>
            <person name="Li L."/>
            <person name="Tang Y."/>
            <person name="Lv G."/>
            <person name="Zhou Y."/>
            <person name="Sun X."/>
            <person name="Brodelius P.E."/>
            <person name="Rose J.K.C."/>
            <person name="Tang K."/>
        </authorList>
    </citation>
    <scope>NUCLEOTIDE SEQUENCE [LARGE SCALE GENOMIC DNA]</scope>
    <source>
        <strain evidence="8">cv. Huhao1</strain>
        <tissue evidence="7">Leaf</tissue>
    </source>
</reference>
<feature type="transmembrane region" description="Helical" evidence="6">
    <location>
        <begin position="425"/>
        <end position="449"/>
    </location>
</feature>
<dbReference type="InterPro" id="IPR002528">
    <property type="entry name" value="MATE_fam"/>
</dbReference>
<proteinExistence type="inferred from homology"/>
<gene>
    <name evidence="7" type="ORF">CTI12_AA253400</name>
</gene>
<evidence type="ECO:0000256" key="6">
    <source>
        <dbReference type="RuleBase" id="RU004914"/>
    </source>
</evidence>
<evidence type="ECO:0000256" key="2">
    <source>
        <dbReference type="ARBA" id="ARBA00010199"/>
    </source>
</evidence>
<feature type="transmembrane region" description="Helical" evidence="6">
    <location>
        <begin position="104"/>
        <end position="124"/>
    </location>
</feature>
<keyword evidence="5 6" id="KW-0472">Membrane</keyword>
<evidence type="ECO:0000256" key="1">
    <source>
        <dbReference type="ARBA" id="ARBA00004141"/>
    </source>
</evidence>
<dbReference type="OrthoDB" id="2126698at2759"/>
<comment type="similarity">
    <text evidence="2 6">Belongs to the multi antimicrobial extrusion (MATE) (TC 2.A.66.1) family.</text>
</comment>
<name>A0A2U1NLL3_ARTAN</name>
<dbReference type="NCBIfam" id="TIGR00797">
    <property type="entry name" value="matE"/>
    <property type="match status" value="1"/>
</dbReference>
<feature type="transmembrane region" description="Helical" evidence="6">
    <location>
        <begin position="200"/>
        <end position="223"/>
    </location>
</feature>
<dbReference type="GO" id="GO:1990961">
    <property type="term" value="P:xenobiotic detoxification by transmembrane export across the plasma membrane"/>
    <property type="evidence" value="ECO:0007669"/>
    <property type="project" value="InterPro"/>
</dbReference>
<accession>A0A2U1NLL3</accession>
<evidence type="ECO:0000256" key="4">
    <source>
        <dbReference type="ARBA" id="ARBA00022989"/>
    </source>
</evidence>
<dbReference type="EMBL" id="PKPP01002574">
    <property type="protein sequence ID" value="PWA74395.1"/>
    <property type="molecule type" value="Genomic_DNA"/>
</dbReference>
<comment type="caution">
    <text evidence="7">The sequence shown here is derived from an EMBL/GenBank/DDBJ whole genome shotgun (WGS) entry which is preliminary data.</text>
</comment>
<dbReference type="AlphaFoldDB" id="A0A2U1NLL3"/>
<comment type="subcellular location">
    <subcellularLocation>
        <location evidence="1">Membrane</location>
        <topology evidence="1">Multi-pass membrane protein</topology>
    </subcellularLocation>
</comment>
<feature type="transmembrane region" description="Helical" evidence="6">
    <location>
        <begin position="174"/>
        <end position="194"/>
    </location>
</feature>
<evidence type="ECO:0000313" key="7">
    <source>
        <dbReference type="EMBL" id="PWA74395.1"/>
    </source>
</evidence>
<comment type="caution">
    <text evidence="6">Lacks conserved residue(s) required for the propagation of feature annotation.</text>
</comment>
<sequence length="471" mass="51386">MEDGLLTKADQPQRWQVVLQEVKKTCYIALPMVVVTVSQNLLRVASMSMVGHLGELELAGTAVATSLTNVTGFSLLFGMASALETLCGQAYGAGQYTKLSTYTYGAIISLIIVCFPISILWIYVDKLLILLGQDPLISAEARKFSVWLIPTLFPYAILQLITRYLQSQSLIFPMLWSSIAVLVIHVPVCWALVFKLGLGNAGAALAIGISYTLNVIFLGIYMYRSKDCEKTRVTCSGDVLPSIKEFFHFGIPSAAMICLEWWSYEIVILLSGLLPNPQLETSVLSICLTIATLHYFIPYSLGAAASTRVANELGAGNPDAAKVALLAVFVLGVMEVIIASATLFCFRSVLGYAFGNEKELVDYVKEITLLICFSISADTVQAILSGVARGSGWQHIGAYINLGSYYLAGIPMALILGFVVHLKGVGLWCGLINGSVAQCILLTLVTYFTNWEKQAIMARQRMFKDENSLEE</sequence>
<feature type="transmembrane region" description="Helical" evidence="6">
    <location>
        <begin position="399"/>
        <end position="419"/>
    </location>
</feature>
<feature type="transmembrane region" description="Helical" evidence="6">
    <location>
        <begin position="62"/>
        <end position="83"/>
    </location>
</feature>
<feature type="transmembrane region" description="Helical" evidence="6">
    <location>
        <begin position="323"/>
        <end position="355"/>
    </location>
</feature>
<evidence type="ECO:0000256" key="5">
    <source>
        <dbReference type="ARBA" id="ARBA00023136"/>
    </source>
</evidence>
<keyword evidence="8" id="KW-1185">Reference proteome</keyword>
<evidence type="ECO:0000256" key="3">
    <source>
        <dbReference type="ARBA" id="ARBA00022692"/>
    </source>
</evidence>
<protein>
    <recommendedName>
        <fullName evidence="6">Protein DETOXIFICATION</fullName>
    </recommendedName>
    <alternativeName>
        <fullName evidence="6">Multidrug and toxic compound extrusion protein</fullName>
    </alternativeName>
</protein>
<dbReference type="STRING" id="35608.A0A2U1NLL3"/>
<organism evidence="7 8">
    <name type="scientific">Artemisia annua</name>
    <name type="common">Sweet wormwood</name>
    <dbReference type="NCBI Taxonomy" id="35608"/>
    <lineage>
        <taxon>Eukaryota</taxon>
        <taxon>Viridiplantae</taxon>
        <taxon>Streptophyta</taxon>
        <taxon>Embryophyta</taxon>
        <taxon>Tracheophyta</taxon>
        <taxon>Spermatophyta</taxon>
        <taxon>Magnoliopsida</taxon>
        <taxon>eudicotyledons</taxon>
        <taxon>Gunneridae</taxon>
        <taxon>Pentapetalae</taxon>
        <taxon>asterids</taxon>
        <taxon>campanulids</taxon>
        <taxon>Asterales</taxon>
        <taxon>Asteraceae</taxon>
        <taxon>Asteroideae</taxon>
        <taxon>Anthemideae</taxon>
        <taxon>Artemisiinae</taxon>
        <taxon>Artemisia</taxon>
    </lineage>
</organism>
<dbReference type="GO" id="GO:0015297">
    <property type="term" value="F:antiporter activity"/>
    <property type="evidence" value="ECO:0007669"/>
    <property type="project" value="InterPro"/>
</dbReference>
<dbReference type="Pfam" id="PF01554">
    <property type="entry name" value="MatE"/>
    <property type="match status" value="2"/>
</dbReference>
<dbReference type="GO" id="GO:0042910">
    <property type="term" value="F:xenobiotic transmembrane transporter activity"/>
    <property type="evidence" value="ECO:0007669"/>
    <property type="project" value="InterPro"/>
</dbReference>
<dbReference type="CDD" id="cd13132">
    <property type="entry name" value="MATE_eukaryotic"/>
    <property type="match status" value="1"/>
</dbReference>